<organism evidence="2 3">
    <name type="scientific">Gryllotalpicola reticulitermitis</name>
    <dbReference type="NCBI Taxonomy" id="1184153"/>
    <lineage>
        <taxon>Bacteria</taxon>
        <taxon>Bacillati</taxon>
        <taxon>Actinomycetota</taxon>
        <taxon>Actinomycetes</taxon>
        <taxon>Micrococcales</taxon>
        <taxon>Microbacteriaceae</taxon>
        <taxon>Gryllotalpicola</taxon>
    </lineage>
</organism>
<dbReference type="Proteomes" id="UP001595900">
    <property type="component" value="Unassembled WGS sequence"/>
</dbReference>
<evidence type="ECO:0000313" key="3">
    <source>
        <dbReference type="Proteomes" id="UP001595900"/>
    </source>
</evidence>
<feature type="compositionally biased region" description="Acidic residues" evidence="1">
    <location>
        <begin position="83"/>
        <end position="99"/>
    </location>
</feature>
<feature type="region of interest" description="Disordered" evidence="1">
    <location>
        <begin position="1"/>
        <end position="63"/>
    </location>
</feature>
<keyword evidence="3" id="KW-1185">Reference proteome</keyword>
<proteinExistence type="predicted"/>
<evidence type="ECO:0008006" key="4">
    <source>
        <dbReference type="Google" id="ProtNLM"/>
    </source>
</evidence>
<dbReference type="RefSeq" id="WP_390231329.1">
    <property type="nucleotide sequence ID" value="NZ_JBHSCN010000006.1"/>
</dbReference>
<dbReference type="EMBL" id="JBHSCN010000006">
    <property type="protein sequence ID" value="MFC4244944.1"/>
    <property type="molecule type" value="Genomic_DNA"/>
</dbReference>
<gene>
    <name evidence="2" type="ORF">ACFOYW_16335</name>
</gene>
<accession>A0ABV8QD86</accession>
<evidence type="ECO:0000313" key="2">
    <source>
        <dbReference type="EMBL" id="MFC4244944.1"/>
    </source>
</evidence>
<feature type="region of interest" description="Disordered" evidence="1">
    <location>
        <begin position="75"/>
        <end position="99"/>
    </location>
</feature>
<comment type="caution">
    <text evidence="2">The sequence shown here is derived from an EMBL/GenBank/DDBJ whole genome shotgun (WGS) entry which is preliminary data.</text>
</comment>
<protein>
    <recommendedName>
        <fullName evidence="4">Preprotein translocase YidC</fullName>
    </recommendedName>
</protein>
<sequence>MNDDDYDKTDGEPGKPAPTDVHAFDQTNGMAEGLAGDADAPEQADKQTADEGSTGFFAVPAPGSQMGAGAVPVVATDATGAESDTDEGSSADTDDPTPA</sequence>
<name>A0ABV8QD86_9MICO</name>
<reference evidence="3" key="1">
    <citation type="journal article" date="2019" name="Int. J. Syst. Evol. Microbiol.">
        <title>The Global Catalogue of Microorganisms (GCM) 10K type strain sequencing project: providing services to taxonomists for standard genome sequencing and annotation.</title>
        <authorList>
            <consortium name="The Broad Institute Genomics Platform"/>
            <consortium name="The Broad Institute Genome Sequencing Center for Infectious Disease"/>
            <person name="Wu L."/>
            <person name="Ma J."/>
        </authorList>
    </citation>
    <scope>NUCLEOTIDE SEQUENCE [LARGE SCALE GENOMIC DNA]</scope>
    <source>
        <strain evidence="3">CGMCC 1.10363</strain>
    </source>
</reference>
<evidence type="ECO:0000256" key="1">
    <source>
        <dbReference type="SAM" id="MobiDB-lite"/>
    </source>
</evidence>